<organism evidence="2 3">
    <name type="scientific">Cyprinodon variegatus</name>
    <name type="common">Sheepshead minnow</name>
    <dbReference type="NCBI Taxonomy" id="28743"/>
    <lineage>
        <taxon>Eukaryota</taxon>
        <taxon>Metazoa</taxon>
        <taxon>Chordata</taxon>
        <taxon>Craniata</taxon>
        <taxon>Vertebrata</taxon>
        <taxon>Euteleostomi</taxon>
        <taxon>Actinopterygii</taxon>
        <taxon>Neopterygii</taxon>
        <taxon>Teleostei</taxon>
        <taxon>Neoteleostei</taxon>
        <taxon>Acanthomorphata</taxon>
        <taxon>Ovalentaria</taxon>
        <taxon>Atherinomorphae</taxon>
        <taxon>Cyprinodontiformes</taxon>
        <taxon>Cyprinodontidae</taxon>
        <taxon>Cyprinodon</taxon>
    </lineage>
</organism>
<evidence type="ECO:0000259" key="1">
    <source>
        <dbReference type="PROSITE" id="PS50238"/>
    </source>
</evidence>
<protein>
    <recommendedName>
        <fullName evidence="1">Rho-GAP domain-containing protein</fullName>
    </recommendedName>
</protein>
<dbReference type="SMART" id="SM00324">
    <property type="entry name" value="RhoGAP"/>
    <property type="match status" value="1"/>
</dbReference>
<evidence type="ECO:0000313" key="2">
    <source>
        <dbReference type="Ensembl" id="ENSCVAP00000023957.1"/>
    </source>
</evidence>
<dbReference type="InterPro" id="IPR008936">
    <property type="entry name" value="Rho_GTPase_activation_prot"/>
</dbReference>
<reference evidence="2" key="2">
    <citation type="submission" date="2025-09" db="UniProtKB">
        <authorList>
            <consortium name="Ensembl"/>
        </authorList>
    </citation>
    <scope>IDENTIFICATION</scope>
</reference>
<dbReference type="AlphaFoldDB" id="A0A3Q2DW74"/>
<sequence>MLMFLYHEGSWTRGIFRRSAGARAVRELRESLDGGQLQLPLTREHIFIIAGVFKDFLRRIPGSLLGCEVYEEWIDVIQTHSLKVVGTLCRMIRRLAKENALLLRYLLAMLHAVQANAQENQMTSFNLSVCIAPSLLWPPGAPCSPEAEGEGAKKVKIMQYVFLSCRKKYLEFELGSAAVIAVSSQHYAATTMLCVGEVKY</sequence>
<reference evidence="2" key="1">
    <citation type="submission" date="2025-08" db="UniProtKB">
        <authorList>
            <consortium name="Ensembl"/>
        </authorList>
    </citation>
    <scope>IDENTIFICATION</scope>
</reference>
<dbReference type="Gene3D" id="1.10.555.10">
    <property type="entry name" value="Rho GTPase activation protein"/>
    <property type="match status" value="1"/>
</dbReference>
<keyword evidence="3" id="KW-1185">Reference proteome</keyword>
<dbReference type="Ensembl" id="ENSCVAT00000005408.1">
    <property type="protein sequence ID" value="ENSCVAP00000023957.1"/>
    <property type="gene ID" value="ENSCVAG00000007693.1"/>
</dbReference>
<name>A0A3Q2DW74_CYPVA</name>
<dbReference type="Pfam" id="PF00620">
    <property type="entry name" value="RhoGAP"/>
    <property type="match status" value="1"/>
</dbReference>
<dbReference type="PANTHER" id="PTHR23179:SF28">
    <property type="entry name" value="RHO GTPASE-ACTIVATING PROTEIN 20"/>
    <property type="match status" value="1"/>
</dbReference>
<feature type="domain" description="Rho-GAP" evidence="1">
    <location>
        <begin position="1"/>
        <end position="169"/>
    </location>
</feature>
<dbReference type="InterPro" id="IPR000198">
    <property type="entry name" value="RhoGAP_dom"/>
</dbReference>
<dbReference type="GeneTree" id="ENSGT00940000154633"/>
<dbReference type="OMA" id="TREHIFI"/>
<dbReference type="Proteomes" id="UP000265020">
    <property type="component" value="Unassembled WGS sequence"/>
</dbReference>
<accession>A0A3Q2DW74</accession>
<dbReference type="PANTHER" id="PTHR23179">
    <property type="entry name" value="T-CELL ACTIVATION RHO GTPASE ACTIVATING PROTEIN-RELATED"/>
    <property type="match status" value="1"/>
</dbReference>
<dbReference type="SUPFAM" id="SSF48350">
    <property type="entry name" value="GTPase activation domain, GAP"/>
    <property type="match status" value="1"/>
</dbReference>
<dbReference type="GO" id="GO:0005096">
    <property type="term" value="F:GTPase activator activity"/>
    <property type="evidence" value="ECO:0007669"/>
    <property type="project" value="TreeGrafter"/>
</dbReference>
<proteinExistence type="predicted"/>
<dbReference type="PROSITE" id="PS50238">
    <property type="entry name" value="RHOGAP"/>
    <property type="match status" value="1"/>
</dbReference>
<dbReference type="GO" id="GO:0007165">
    <property type="term" value="P:signal transduction"/>
    <property type="evidence" value="ECO:0007669"/>
    <property type="project" value="InterPro"/>
</dbReference>
<evidence type="ECO:0000313" key="3">
    <source>
        <dbReference type="Proteomes" id="UP000265020"/>
    </source>
</evidence>
<dbReference type="STRING" id="28743.ENSCVAP00000023957"/>